<keyword evidence="1" id="KW-0732">Signal</keyword>
<evidence type="ECO:0000313" key="3">
    <source>
        <dbReference type="Proteomes" id="UP000031670"/>
    </source>
</evidence>
<protein>
    <submittedName>
        <fullName evidence="2">Uncharacterized protein</fullName>
    </submittedName>
</protein>
<feature type="chain" id="PRO_5002122856" evidence="1">
    <location>
        <begin position="21"/>
        <end position="210"/>
    </location>
</feature>
<evidence type="ECO:0000313" key="2">
    <source>
        <dbReference type="EMBL" id="GAM60956.1"/>
    </source>
</evidence>
<sequence>MKNLCLIAISLLITSAPVQAGLYSESGKLFNPNTVVLQSSDTIEHKIEALYLNNKKSGAKICSFVEHGITKDGGVLEISVTKSSNNPYSGAVDISYKIPKTVITGWNNKDNLEYTFEYSNELTGSSYSYKTWNLAALEEQHGADYVELALTSDSSVYEVVNSFTRTGDWVIYEGMKAIPMDIQSGNIFLNDKSTIKTFYICVETISQKSS</sequence>
<proteinExistence type="predicted"/>
<organism evidence="2 3">
    <name type="scientific">Vibrio ishigakensis</name>
    <dbReference type="NCBI Taxonomy" id="1481914"/>
    <lineage>
        <taxon>Bacteria</taxon>
        <taxon>Pseudomonadati</taxon>
        <taxon>Pseudomonadota</taxon>
        <taxon>Gammaproteobacteria</taxon>
        <taxon>Vibrionales</taxon>
        <taxon>Vibrionaceae</taxon>
        <taxon>Vibrio</taxon>
    </lineage>
</organism>
<feature type="signal peptide" evidence="1">
    <location>
        <begin position="1"/>
        <end position="20"/>
    </location>
</feature>
<name>A0A0B8P418_9VIBR</name>
<gene>
    <name evidence="2" type="ORF">JCM19232_3898</name>
</gene>
<reference evidence="2 3" key="1">
    <citation type="submission" date="2015-01" db="EMBL/GenBank/DDBJ databases">
        <title>Vibrio sp. C5 JCM 19232 whole genome shotgun sequence.</title>
        <authorList>
            <person name="Sawabe T."/>
            <person name="Meirelles P."/>
            <person name="Feng G."/>
            <person name="Sayaka M."/>
            <person name="Hattori M."/>
            <person name="Ohkuma M."/>
        </authorList>
    </citation>
    <scope>NUCLEOTIDE SEQUENCE [LARGE SCALE GENOMIC DNA]</scope>
    <source>
        <strain evidence="2 3">JCM19232</strain>
    </source>
</reference>
<reference evidence="2 3" key="2">
    <citation type="submission" date="2015-01" db="EMBL/GenBank/DDBJ databases">
        <authorList>
            <consortium name="NBRP consortium"/>
            <person name="Sawabe T."/>
            <person name="Meirelles P."/>
            <person name="Feng G."/>
            <person name="Sayaka M."/>
            <person name="Hattori M."/>
            <person name="Ohkuma M."/>
        </authorList>
    </citation>
    <scope>NUCLEOTIDE SEQUENCE [LARGE SCALE GENOMIC DNA]</scope>
    <source>
        <strain evidence="2 3">JCM19232</strain>
    </source>
</reference>
<dbReference type="AlphaFoldDB" id="A0A0B8P418"/>
<comment type="caution">
    <text evidence="2">The sequence shown here is derived from an EMBL/GenBank/DDBJ whole genome shotgun (WGS) entry which is preliminary data.</text>
</comment>
<dbReference type="Proteomes" id="UP000031670">
    <property type="component" value="Unassembled WGS sequence"/>
</dbReference>
<dbReference type="EMBL" id="BBSA01000002">
    <property type="protein sequence ID" value="GAM60956.1"/>
    <property type="molecule type" value="Genomic_DNA"/>
</dbReference>
<accession>A0A0B8P418</accession>
<evidence type="ECO:0000256" key="1">
    <source>
        <dbReference type="SAM" id="SignalP"/>
    </source>
</evidence>